<evidence type="ECO:0000256" key="1">
    <source>
        <dbReference type="SAM" id="MobiDB-lite"/>
    </source>
</evidence>
<dbReference type="EMBL" id="LT629751">
    <property type="protein sequence ID" value="SDR87872.1"/>
    <property type="molecule type" value="Genomic_DNA"/>
</dbReference>
<dbReference type="RefSeq" id="WP_090347508.1">
    <property type="nucleotide sequence ID" value="NZ_LT629751.1"/>
</dbReference>
<dbReference type="STRING" id="1392877.SAMN05216221_0551"/>
<reference evidence="3" key="1">
    <citation type="submission" date="2016-10" db="EMBL/GenBank/DDBJ databases">
        <authorList>
            <person name="Varghese N."/>
            <person name="Submissions S."/>
        </authorList>
    </citation>
    <scope>NUCLEOTIDE SEQUENCE [LARGE SCALE GENOMIC DNA]</scope>
    <source>
        <strain evidence="3">KCTC 32247</strain>
    </source>
</reference>
<evidence type="ECO:0000313" key="2">
    <source>
        <dbReference type="EMBL" id="SDR87872.1"/>
    </source>
</evidence>
<dbReference type="NCBIfam" id="NF040697">
    <property type="entry name" value="VPA1267_fam"/>
    <property type="match status" value="1"/>
</dbReference>
<feature type="region of interest" description="Disordered" evidence="1">
    <location>
        <begin position="74"/>
        <end position="107"/>
    </location>
</feature>
<dbReference type="AlphaFoldDB" id="A0A1H1MML3"/>
<gene>
    <name evidence="2" type="ORF">SAMN05216221_0551</name>
</gene>
<feature type="compositionally biased region" description="Basic and acidic residues" evidence="1">
    <location>
        <begin position="89"/>
        <end position="101"/>
    </location>
</feature>
<dbReference type="InterPro" id="IPR049841">
    <property type="entry name" value="VPA1267-like"/>
</dbReference>
<keyword evidence="3" id="KW-1185">Reference proteome</keyword>
<protein>
    <submittedName>
        <fullName evidence="2">Uncharacterized protein</fullName>
    </submittedName>
</protein>
<sequence>MANGQQVSEQNHAAFLAWASVKSDDDFREYVHRAKLKRAEIAAECGFGKSALVQNPAIKSALKELEDGLRKRGILPLDNDTARDAAPPVRDKDAKQRRQDSQRLNALEQENAALRTELAKAKAMLDRYRLLSSFMEETGRLPR</sequence>
<organism evidence="2 3">
    <name type="scientific">Pseudomonas oryzae</name>
    <dbReference type="NCBI Taxonomy" id="1392877"/>
    <lineage>
        <taxon>Bacteria</taxon>
        <taxon>Pseudomonadati</taxon>
        <taxon>Pseudomonadota</taxon>
        <taxon>Gammaproteobacteria</taxon>
        <taxon>Pseudomonadales</taxon>
        <taxon>Pseudomonadaceae</taxon>
        <taxon>Pseudomonas</taxon>
    </lineage>
</organism>
<evidence type="ECO:0000313" key="3">
    <source>
        <dbReference type="Proteomes" id="UP000243359"/>
    </source>
</evidence>
<dbReference type="Proteomes" id="UP000243359">
    <property type="component" value="Chromosome I"/>
</dbReference>
<name>A0A1H1MML3_9PSED</name>
<dbReference type="OrthoDB" id="6118214at2"/>
<proteinExistence type="predicted"/>
<accession>A0A1H1MML3</accession>